<keyword evidence="1" id="KW-0813">Transport</keyword>
<dbReference type="GO" id="GO:0051539">
    <property type="term" value="F:4 iron, 4 sulfur cluster binding"/>
    <property type="evidence" value="ECO:0007669"/>
    <property type="project" value="UniProtKB-KW"/>
</dbReference>
<dbReference type="PANTHER" id="PTHR43551:SF1">
    <property type="entry name" value="HETERODISULFIDE REDUCTASE"/>
    <property type="match status" value="1"/>
</dbReference>
<dbReference type="Pfam" id="PF02754">
    <property type="entry name" value="CCG"/>
    <property type="match status" value="1"/>
</dbReference>
<evidence type="ECO:0000259" key="7">
    <source>
        <dbReference type="PROSITE" id="PS51379"/>
    </source>
</evidence>
<gene>
    <name evidence="8" type="ORF">SAMN05216233_12360</name>
</gene>
<organism evidence="8 9">
    <name type="scientific">Desulfoluna spongiiphila</name>
    <dbReference type="NCBI Taxonomy" id="419481"/>
    <lineage>
        <taxon>Bacteria</taxon>
        <taxon>Pseudomonadati</taxon>
        <taxon>Thermodesulfobacteriota</taxon>
        <taxon>Desulfobacteria</taxon>
        <taxon>Desulfobacterales</taxon>
        <taxon>Desulfolunaceae</taxon>
        <taxon>Desulfoluna</taxon>
    </lineage>
</organism>
<keyword evidence="5" id="KW-0408">Iron</keyword>
<sequence>MTETTQRLLTIMDDGIESGLARFDEKKVREIIHTVIHKEASPRLEAYLSTCVHCGLCSDSCHYYLSRDKDPAYSPAGKVKKSLLALTRSRKITPEILKEAAIVAFTHCNLCRRCTLYCPLGVDIAYLIAMVRRICFLCGVVPHYIQDTANSHSATFNQMWIKNDEWLDSLYWQEEEAREELPDLTIPVEREGAEIMYSVIGPEPKFRAQLIYQAAVIMDRAGISWTYPGTRGWDNSDMCMYTGDYEMMGRLKKAHFDTAMRLKVNRIVMGECGHAFRSVYDTGNRYLGWKTPPVPVVHAVEFYHEILTDKRITIKKKLDTPVTFHDPCNIVRGRGLHEIAREVTRMCCTTLIEMEPNREHNFCCGAGGGVINCGPNFKNERVLGNRVKAEQLMAAKAKGADTVITPCHNCHGGLEDIIHHFGIDMKIKFLSDIIYETMEI</sequence>
<dbReference type="PROSITE" id="PS00198">
    <property type="entry name" value="4FE4S_FER_1"/>
    <property type="match status" value="1"/>
</dbReference>
<feature type="domain" description="4Fe-4S ferredoxin-type" evidence="7">
    <location>
        <begin position="42"/>
        <end position="70"/>
    </location>
</feature>
<dbReference type="GO" id="GO:0046872">
    <property type="term" value="F:metal ion binding"/>
    <property type="evidence" value="ECO:0007669"/>
    <property type="project" value="UniProtKB-KW"/>
</dbReference>
<keyword evidence="2" id="KW-0004">4Fe-4S</keyword>
<dbReference type="InterPro" id="IPR017900">
    <property type="entry name" value="4Fe4S_Fe_S_CS"/>
</dbReference>
<dbReference type="Proteomes" id="UP000198870">
    <property type="component" value="Unassembled WGS sequence"/>
</dbReference>
<dbReference type="RefSeq" id="WP_092214611.1">
    <property type="nucleotide sequence ID" value="NZ_FMUX01000023.1"/>
</dbReference>
<evidence type="ECO:0000256" key="4">
    <source>
        <dbReference type="ARBA" id="ARBA00022982"/>
    </source>
</evidence>
<dbReference type="PANTHER" id="PTHR43551">
    <property type="entry name" value="FUMARATE REDUCTASE IRON-SULFUR SUBUNIT"/>
    <property type="match status" value="1"/>
</dbReference>
<dbReference type="InterPro" id="IPR017896">
    <property type="entry name" value="4Fe4S_Fe-S-bd"/>
</dbReference>
<reference evidence="8 9" key="1">
    <citation type="submission" date="2016-10" db="EMBL/GenBank/DDBJ databases">
        <authorList>
            <person name="de Groot N.N."/>
        </authorList>
    </citation>
    <scope>NUCLEOTIDE SEQUENCE [LARGE SCALE GENOMIC DNA]</scope>
    <source>
        <strain evidence="8 9">AA1</strain>
    </source>
</reference>
<accession>A0A1G5J0M3</accession>
<dbReference type="InterPro" id="IPR009051">
    <property type="entry name" value="Helical_ferredxn"/>
</dbReference>
<keyword evidence="9" id="KW-1185">Reference proteome</keyword>
<dbReference type="InterPro" id="IPR004017">
    <property type="entry name" value="Cys_rich_dom"/>
</dbReference>
<dbReference type="STRING" id="419481.SAMN05216233_12360"/>
<dbReference type="EMBL" id="FMUX01000023">
    <property type="protein sequence ID" value="SCY81704.1"/>
    <property type="molecule type" value="Genomic_DNA"/>
</dbReference>
<dbReference type="GO" id="GO:0016491">
    <property type="term" value="F:oxidoreductase activity"/>
    <property type="evidence" value="ECO:0007669"/>
    <property type="project" value="UniProtKB-ARBA"/>
</dbReference>
<dbReference type="Gene3D" id="1.10.1060.10">
    <property type="entry name" value="Alpha-helical ferredoxin"/>
    <property type="match status" value="1"/>
</dbReference>
<evidence type="ECO:0000256" key="1">
    <source>
        <dbReference type="ARBA" id="ARBA00022448"/>
    </source>
</evidence>
<evidence type="ECO:0000256" key="3">
    <source>
        <dbReference type="ARBA" id="ARBA00022723"/>
    </source>
</evidence>
<dbReference type="PROSITE" id="PS51379">
    <property type="entry name" value="4FE4S_FER_2"/>
    <property type="match status" value="1"/>
</dbReference>
<evidence type="ECO:0000256" key="5">
    <source>
        <dbReference type="ARBA" id="ARBA00023004"/>
    </source>
</evidence>
<evidence type="ECO:0000256" key="6">
    <source>
        <dbReference type="ARBA" id="ARBA00023014"/>
    </source>
</evidence>
<dbReference type="Pfam" id="PF13183">
    <property type="entry name" value="Fer4_8"/>
    <property type="match status" value="1"/>
</dbReference>
<evidence type="ECO:0000313" key="9">
    <source>
        <dbReference type="Proteomes" id="UP000198870"/>
    </source>
</evidence>
<dbReference type="AlphaFoldDB" id="A0A1G5J0M3"/>
<evidence type="ECO:0000256" key="2">
    <source>
        <dbReference type="ARBA" id="ARBA00022485"/>
    </source>
</evidence>
<evidence type="ECO:0000313" key="8">
    <source>
        <dbReference type="EMBL" id="SCY81704.1"/>
    </source>
</evidence>
<keyword evidence="3" id="KW-0479">Metal-binding</keyword>
<keyword evidence="4" id="KW-0249">Electron transport</keyword>
<dbReference type="OrthoDB" id="9786127at2"/>
<name>A0A1G5J0M3_9BACT</name>
<proteinExistence type="predicted"/>
<dbReference type="NCBIfam" id="NF045724">
    <property type="entry name" value="ferredox_TmcB"/>
    <property type="match status" value="1"/>
</dbReference>
<dbReference type="SUPFAM" id="SSF46548">
    <property type="entry name" value="alpha-helical ferredoxin"/>
    <property type="match status" value="1"/>
</dbReference>
<keyword evidence="6" id="KW-0411">Iron-sulfur</keyword>
<protein>
    <submittedName>
        <fullName evidence="8">Fe-S oxidoreductase</fullName>
    </submittedName>
</protein>